<protein>
    <submittedName>
        <fullName evidence="2">Uncharacterized protein</fullName>
    </submittedName>
</protein>
<sequence length="105" mass="11805">MVQLWLKRAIEKVKSKKQLDASGRPYRETSVERFTKGPSHGEMDFPGIGGCVRLQAPHSEHLLPAEVVLFEPSAEDMFALGAMSPTCSSKHVRFIFLNTHLTHEE</sequence>
<proteinExistence type="predicted"/>
<feature type="non-terminal residue" evidence="2">
    <location>
        <position position="1"/>
    </location>
</feature>
<name>A0A813F780_POLGL</name>
<dbReference type="EMBL" id="CAJNNV010021797">
    <property type="protein sequence ID" value="CAE8607500.1"/>
    <property type="molecule type" value="Genomic_DNA"/>
</dbReference>
<organism evidence="2 3">
    <name type="scientific">Polarella glacialis</name>
    <name type="common">Dinoflagellate</name>
    <dbReference type="NCBI Taxonomy" id="89957"/>
    <lineage>
        <taxon>Eukaryota</taxon>
        <taxon>Sar</taxon>
        <taxon>Alveolata</taxon>
        <taxon>Dinophyceae</taxon>
        <taxon>Suessiales</taxon>
        <taxon>Suessiaceae</taxon>
        <taxon>Polarella</taxon>
    </lineage>
</organism>
<dbReference type="AlphaFoldDB" id="A0A813F780"/>
<evidence type="ECO:0000313" key="2">
    <source>
        <dbReference type="EMBL" id="CAE8607500.1"/>
    </source>
</evidence>
<accession>A0A813F780</accession>
<evidence type="ECO:0000256" key="1">
    <source>
        <dbReference type="SAM" id="MobiDB-lite"/>
    </source>
</evidence>
<comment type="caution">
    <text evidence="2">The sequence shown here is derived from an EMBL/GenBank/DDBJ whole genome shotgun (WGS) entry which is preliminary data.</text>
</comment>
<dbReference type="Proteomes" id="UP000654075">
    <property type="component" value="Unassembled WGS sequence"/>
</dbReference>
<gene>
    <name evidence="2" type="ORF">PGLA1383_LOCUS25432</name>
</gene>
<reference evidence="2" key="1">
    <citation type="submission" date="2021-02" db="EMBL/GenBank/DDBJ databases">
        <authorList>
            <person name="Dougan E. K."/>
            <person name="Rhodes N."/>
            <person name="Thang M."/>
            <person name="Chan C."/>
        </authorList>
    </citation>
    <scope>NUCLEOTIDE SEQUENCE</scope>
</reference>
<evidence type="ECO:0000313" key="3">
    <source>
        <dbReference type="Proteomes" id="UP000654075"/>
    </source>
</evidence>
<keyword evidence="3" id="KW-1185">Reference proteome</keyword>
<feature type="region of interest" description="Disordered" evidence="1">
    <location>
        <begin position="18"/>
        <end position="42"/>
    </location>
</feature>